<dbReference type="GO" id="GO:1990904">
    <property type="term" value="C:ribonucleoprotein complex"/>
    <property type="evidence" value="ECO:0007669"/>
    <property type="project" value="UniProtKB-KW"/>
</dbReference>
<sequence>MSRIKRGVAASKRRKNVLKLTRGFKWRRKSHFRAAKEAILHAGRHAYTGRKQKKRNFRALWITRLGAAAELHGTSYSKLIHKLNQDKVRLNRKMLSELAIHYPAVFEKIVKG</sequence>
<dbReference type="AlphaFoldDB" id="A0A1F5PJ08"/>
<keyword evidence="2 5" id="KW-0689">Ribosomal protein</keyword>
<dbReference type="PANTHER" id="PTHR10986">
    <property type="entry name" value="39S RIBOSOMAL PROTEIN L20"/>
    <property type="match status" value="1"/>
</dbReference>
<dbReference type="HAMAP" id="MF_00382">
    <property type="entry name" value="Ribosomal_bL20"/>
    <property type="match status" value="1"/>
</dbReference>
<proteinExistence type="inferred from homology"/>
<dbReference type="SUPFAM" id="SSF74731">
    <property type="entry name" value="Ribosomal protein L20"/>
    <property type="match status" value="1"/>
</dbReference>
<keyword evidence="5 6" id="KW-0694">RNA-binding</keyword>
<dbReference type="FunFam" id="1.10.1900.20:FF:000001">
    <property type="entry name" value="50S ribosomal protein L20"/>
    <property type="match status" value="1"/>
</dbReference>
<dbReference type="NCBIfam" id="TIGR01032">
    <property type="entry name" value="rplT_bact"/>
    <property type="match status" value="1"/>
</dbReference>
<evidence type="ECO:0000256" key="6">
    <source>
        <dbReference type="RuleBase" id="RU000560"/>
    </source>
</evidence>
<comment type="caution">
    <text evidence="7">The sequence shown here is derived from an EMBL/GenBank/DDBJ whole genome shotgun (WGS) entry which is preliminary data.</text>
</comment>
<evidence type="ECO:0000256" key="3">
    <source>
        <dbReference type="ARBA" id="ARBA00023274"/>
    </source>
</evidence>
<dbReference type="EMBL" id="MFEO01000016">
    <property type="protein sequence ID" value="OGE89871.1"/>
    <property type="molecule type" value="Genomic_DNA"/>
</dbReference>
<evidence type="ECO:0000256" key="4">
    <source>
        <dbReference type="ARBA" id="ARBA00035172"/>
    </source>
</evidence>
<dbReference type="Gene3D" id="6.10.160.10">
    <property type="match status" value="1"/>
</dbReference>
<comment type="similarity">
    <text evidence="1 5 6">Belongs to the bacterial ribosomal protein bL20 family.</text>
</comment>
<dbReference type="GO" id="GO:0000027">
    <property type="term" value="P:ribosomal large subunit assembly"/>
    <property type="evidence" value="ECO:0007669"/>
    <property type="project" value="UniProtKB-UniRule"/>
</dbReference>
<dbReference type="InterPro" id="IPR035566">
    <property type="entry name" value="Ribosomal_protein_bL20_C"/>
</dbReference>
<dbReference type="GO" id="GO:0019843">
    <property type="term" value="F:rRNA binding"/>
    <property type="evidence" value="ECO:0007669"/>
    <property type="project" value="UniProtKB-UniRule"/>
</dbReference>
<dbReference type="PRINTS" id="PR00062">
    <property type="entry name" value="RIBOSOMALL20"/>
</dbReference>
<comment type="function">
    <text evidence="5 6">Binds directly to 23S ribosomal RNA and is necessary for the in vitro assembly process of the 50S ribosomal subunit. It is not involved in the protein synthesizing functions of that subunit.</text>
</comment>
<keyword evidence="3 5" id="KW-0687">Ribonucleoprotein</keyword>
<accession>A0A1F5PJ08</accession>
<dbReference type="STRING" id="1817828.A2722_04575"/>
<evidence type="ECO:0000256" key="5">
    <source>
        <dbReference type="HAMAP-Rule" id="MF_00382"/>
    </source>
</evidence>
<reference evidence="7 8" key="1">
    <citation type="journal article" date="2016" name="Nat. Commun.">
        <title>Thousands of microbial genomes shed light on interconnected biogeochemical processes in an aquifer system.</title>
        <authorList>
            <person name="Anantharaman K."/>
            <person name="Brown C.T."/>
            <person name="Hug L.A."/>
            <person name="Sharon I."/>
            <person name="Castelle C.J."/>
            <person name="Probst A.J."/>
            <person name="Thomas B.C."/>
            <person name="Singh A."/>
            <person name="Wilkins M.J."/>
            <person name="Karaoz U."/>
            <person name="Brodie E.L."/>
            <person name="Williams K.H."/>
            <person name="Hubbard S.S."/>
            <person name="Banfield J.F."/>
        </authorList>
    </citation>
    <scope>NUCLEOTIDE SEQUENCE [LARGE SCALE GENOMIC DNA]</scope>
</reference>
<dbReference type="CDD" id="cd07026">
    <property type="entry name" value="Ribosomal_L20"/>
    <property type="match status" value="1"/>
</dbReference>
<dbReference type="GO" id="GO:0005840">
    <property type="term" value="C:ribosome"/>
    <property type="evidence" value="ECO:0007669"/>
    <property type="project" value="UniProtKB-KW"/>
</dbReference>
<dbReference type="Gene3D" id="1.10.1900.20">
    <property type="entry name" value="Ribosomal protein L20"/>
    <property type="match status" value="1"/>
</dbReference>
<dbReference type="InterPro" id="IPR005813">
    <property type="entry name" value="Ribosomal_bL20"/>
</dbReference>
<keyword evidence="5 6" id="KW-0699">rRNA-binding</keyword>
<gene>
    <name evidence="5" type="primary">rplT</name>
    <name evidence="7" type="ORF">A2722_04575</name>
</gene>
<organism evidence="7 8">
    <name type="scientific">Candidatus Doudnabacteria bacterium RIFCSPHIGHO2_01_FULL_50_11</name>
    <dbReference type="NCBI Taxonomy" id="1817828"/>
    <lineage>
        <taxon>Bacteria</taxon>
        <taxon>Candidatus Doudnaibacteriota</taxon>
    </lineage>
</organism>
<dbReference type="GO" id="GO:0006412">
    <property type="term" value="P:translation"/>
    <property type="evidence" value="ECO:0007669"/>
    <property type="project" value="InterPro"/>
</dbReference>
<dbReference type="GO" id="GO:0003735">
    <property type="term" value="F:structural constituent of ribosome"/>
    <property type="evidence" value="ECO:0007669"/>
    <property type="project" value="InterPro"/>
</dbReference>
<name>A0A1F5PJ08_9BACT</name>
<protein>
    <recommendedName>
        <fullName evidence="4 5">Large ribosomal subunit protein bL20</fullName>
    </recommendedName>
</protein>
<evidence type="ECO:0000256" key="1">
    <source>
        <dbReference type="ARBA" id="ARBA00007698"/>
    </source>
</evidence>
<evidence type="ECO:0000313" key="8">
    <source>
        <dbReference type="Proteomes" id="UP000178377"/>
    </source>
</evidence>
<evidence type="ECO:0000256" key="2">
    <source>
        <dbReference type="ARBA" id="ARBA00022980"/>
    </source>
</evidence>
<evidence type="ECO:0000313" key="7">
    <source>
        <dbReference type="EMBL" id="OGE89871.1"/>
    </source>
</evidence>
<dbReference type="Pfam" id="PF00453">
    <property type="entry name" value="Ribosomal_L20"/>
    <property type="match status" value="1"/>
</dbReference>
<dbReference type="Proteomes" id="UP000178377">
    <property type="component" value="Unassembled WGS sequence"/>
</dbReference>